<proteinExistence type="predicted"/>
<keyword evidence="1" id="KW-1133">Transmembrane helix</keyword>
<evidence type="ECO:0008006" key="4">
    <source>
        <dbReference type="Google" id="ProtNLM"/>
    </source>
</evidence>
<dbReference type="AlphaFoldDB" id="A0A7J6RNL6"/>
<accession>A0A7J6RNL6</accession>
<evidence type="ECO:0000313" key="2">
    <source>
        <dbReference type="EMBL" id="KAF4722264.1"/>
    </source>
</evidence>
<sequence>MGVYDRFGLSDIANVFGLANAVNTFITEMGSVMYNYYNSHKSTRTYIIFVAAYSVSRLIFLAYSVLVFYQAVTPPPAAVYPWWAPIVMISLQLMLFVVNLKFLLVHWRKLRKILRKERESGSKVEKETTTDDEILGDDEKAVGAARARNVPVIGRNPSQWPA</sequence>
<organism evidence="2 3">
    <name type="scientific">Perkinsus olseni</name>
    <name type="common">Perkinsus atlanticus</name>
    <dbReference type="NCBI Taxonomy" id="32597"/>
    <lineage>
        <taxon>Eukaryota</taxon>
        <taxon>Sar</taxon>
        <taxon>Alveolata</taxon>
        <taxon>Perkinsozoa</taxon>
        <taxon>Perkinsea</taxon>
        <taxon>Perkinsida</taxon>
        <taxon>Perkinsidae</taxon>
        <taxon>Perkinsus</taxon>
    </lineage>
</organism>
<name>A0A7J6RNL6_PEROL</name>
<keyword evidence="3" id="KW-1185">Reference proteome</keyword>
<comment type="caution">
    <text evidence="2">The sequence shown here is derived from an EMBL/GenBank/DDBJ whole genome shotgun (WGS) entry which is preliminary data.</text>
</comment>
<feature type="transmembrane region" description="Helical" evidence="1">
    <location>
        <begin position="12"/>
        <end position="34"/>
    </location>
</feature>
<feature type="transmembrane region" description="Helical" evidence="1">
    <location>
        <begin position="82"/>
        <end position="105"/>
    </location>
</feature>
<keyword evidence="1" id="KW-0472">Membrane</keyword>
<feature type="transmembrane region" description="Helical" evidence="1">
    <location>
        <begin position="46"/>
        <end position="70"/>
    </location>
</feature>
<gene>
    <name evidence="2" type="ORF">FOZ63_020499</name>
</gene>
<reference evidence="2 3" key="1">
    <citation type="submission" date="2020-04" db="EMBL/GenBank/DDBJ databases">
        <title>Perkinsus olseni comparative genomics.</title>
        <authorList>
            <person name="Bogema D.R."/>
        </authorList>
    </citation>
    <scope>NUCLEOTIDE SEQUENCE [LARGE SCALE GENOMIC DNA]</scope>
    <source>
        <strain evidence="2 3">ATCC PRA-207</strain>
    </source>
</reference>
<dbReference type="EMBL" id="JABANO010024209">
    <property type="protein sequence ID" value="KAF4722264.1"/>
    <property type="molecule type" value="Genomic_DNA"/>
</dbReference>
<evidence type="ECO:0000256" key="1">
    <source>
        <dbReference type="SAM" id="Phobius"/>
    </source>
</evidence>
<evidence type="ECO:0000313" key="3">
    <source>
        <dbReference type="Proteomes" id="UP000553632"/>
    </source>
</evidence>
<keyword evidence="1" id="KW-0812">Transmembrane</keyword>
<dbReference type="OMA" id="HKSTRTY"/>
<dbReference type="Proteomes" id="UP000553632">
    <property type="component" value="Unassembled WGS sequence"/>
</dbReference>
<protein>
    <recommendedName>
        <fullName evidence="4">TLC domain-containing protein</fullName>
    </recommendedName>
</protein>